<evidence type="ECO:0000256" key="1">
    <source>
        <dbReference type="SAM" id="SignalP"/>
    </source>
</evidence>
<evidence type="ECO:0000259" key="2">
    <source>
        <dbReference type="Pfam" id="PF17116"/>
    </source>
</evidence>
<dbReference type="OrthoDB" id="1522602at2"/>
<dbReference type="InterPro" id="IPR031345">
    <property type="entry name" value="T9SS_Plug_N"/>
</dbReference>
<dbReference type="Pfam" id="PF17116">
    <property type="entry name" value="T9SS_plug_1st"/>
    <property type="match status" value="1"/>
</dbReference>
<organism evidence="3 4">
    <name type="scientific">Flavobacterium crassostreae</name>
    <dbReference type="NCBI Taxonomy" id="1763534"/>
    <lineage>
        <taxon>Bacteria</taxon>
        <taxon>Pseudomonadati</taxon>
        <taxon>Bacteroidota</taxon>
        <taxon>Flavobacteriia</taxon>
        <taxon>Flavobacteriales</taxon>
        <taxon>Flavobacteriaceae</taxon>
        <taxon>Flavobacterium</taxon>
    </lineage>
</organism>
<protein>
    <recommendedName>
        <fullName evidence="2">Type 9 secretion system plug protein N-terminal domain-containing protein</fullName>
    </recommendedName>
</protein>
<comment type="caution">
    <text evidence="3">The sequence shown here is derived from an EMBL/GenBank/DDBJ whole genome shotgun (WGS) entry which is preliminary data.</text>
</comment>
<dbReference type="RefSeq" id="WP_066336199.1">
    <property type="nucleotide sequence ID" value="NZ_CP017688.1"/>
</dbReference>
<reference evidence="3 4" key="1">
    <citation type="submission" date="2016-03" db="EMBL/GenBank/DDBJ databases">
        <authorList>
            <person name="Ploux O."/>
        </authorList>
    </citation>
    <scope>NUCLEOTIDE SEQUENCE [LARGE SCALE GENOMIC DNA]</scope>
    <source>
        <strain evidence="3 4">LPB0076</strain>
    </source>
</reference>
<keyword evidence="4" id="KW-1185">Reference proteome</keyword>
<evidence type="ECO:0000313" key="4">
    <source>
        <dbReference type="Proteomes" id="UP000093510"/>
    </source>
</evidence>
<feature type="signal peptide" evidence="1">
    <location>
        <begin position="1"/>
        <end position="18"/>
    </location>
</feature>
<keyword evidence="1" id="KW-0732">Signal</keyword>
<dbReference type="Proteomes" id="UP000093510">
    <property type="component" value="Unassembled WGS sequence"/>
</dbReference>
<sequence length="416" mass="47238">MTKLIPILLLASVQLLLAQVQKEVAAPFNIKTITFVQNNQNSIPIFPLGSGFQLQFDDLYGNEADYYYEIKHCDYNWVPTAIAKNEYLDGFDNQRIQNYSNSFNTLQLYSHYTLALPNANTLGLKLSGNYLLTILNDAKEVVFSRKFILYEELANVPMQVKRARTIGNLPYKHNLEFSVNSKAINFQNPLKNLKIVLLQNGKFATAIQNIVPQYTLGAELIYKYDTETQFWAGNEFLFFENKDLRASGNNVSYIDASTAIYGSHLFTNTARANFPYSFTQDTNGSFLVQNFRASNMAIEADYAWVYFSLSAPAFGLDKNIYITGAFNNYVLTTENKMEYNQAKGIYEKALLIKQGFTGFEYTVADNKGTIDLENAIDGNFYQTENNYTALVYYKENTGRYDRVIGKGTANSLTIVN</sequence>
<feature type="chain" id="PRO_5008624888" description="Type 9 secretion system plug protein N-terminal domain-containing protein" evidence="1">
    <location>
        <begin position="19"/>
        <end position="416"/>
    </location>
</feature>
<name>A0A1B9DXP3_9FLAO</name>
<accession>A0A1B9DXP3</accession>
<proteinExistence type="predicted"/>
<evidence type="ECO:0000313" key="3">
    <source>
        <dbReference type="EMBL" id="OCB74449.1"/>
    </source>
</evidence>
<dbReference type="AlphaFoldDB" id="A0A1B9DXP3"/>
<dbReference type="EMBL" id="LVEP01000038">
    <property type="protein sequence ID" value="OCB74449.1"/>
    <property type="molecule type" value="Genomic_DNA"/>
</dbReference>
<feature type="domain" description="Type 9 secretion system plug protein N-terminal" evidence="2">
    <location>
        <begin position="30"/>
        <end position="151"/>
    </location>
</feature>
<dbReference type="STRING" id="1763534.GCA_001831475_00163"/>
<gene>
    <name evidence="3" type="ORF">LPBF_10680</name>
</gene>